<organism evidence="1 2">
    <name type="scientific">Choristoneura fumiferana</name>
    <name type="common">Spruce budworm moth</name>
    <name type="synonym">Archips fumiferana</name>
    <dbReference type="NCBI Taxonomy" id="7141"/>
    <lineage>
        <taxon>Eukaryota</taxon>
        <taxon>Metazoa</taxon>
        <taxon>Ecdysozoa</taxon>
        <taxon>Arthropoda</taxon>
        <taxon>Hexapoda</taxon>
        <taxon>Insecta</taxon>
        <taxon>Pterygota</taxon>
        <taxon>Neoptera</taxon>
        <taxon>Endopterygota</taxon>
        <taxon>Lepidoptera</taxon>
        <taxon>Glossata</taxon>
        <taxon>Ditrysia</taxon>
        <taxon>Tortricoidea</taxon>
        <taxon>Tortricidae</taxon>
        <taxon>Tortricinae</taxon>
        <taxon>Choristoneura</taxon>
    </lineage>
</organism>
<comment type="caution">
    <text evidence="1">The sequence shown here is derived from an EMBL/GenBank/DDBJ whole genome shotgun (WGS) entry which is preliminary data.</text>
</comment>
<name>A0ACC0KV62_CHOFU</name>
<evidence type="ECO:0000313" key="2">
    <source>
        <dbReference type="Proteomes" id="UP001064048"/>
    </source>
</evidence>
<sequence length="152" mass="17330">MRVHAVPPPPHCKNTHKSHKLIYHHHHTTLTRFELNQRSDTACIKMEPYCREDCESLCQTRGASGGSCLHSTCKCSGRRFLIQIHLTDGRWGRKVLEWRPRIGKCSVGRPPTRWRDDLVKAAVQGGSNQLPIEATGVYVSIFQQWTSTAQTR</sequence>
<dbReference type="EMBL" id="CM046102">
    <property type="protein sequence ID" value="KAI8439966.1"/>
    <property type="molecule type" value="Genomic_DNA"/>
</dbReference>
<dbReference type="Proteomes" id="UP001064048">
    <property type="component" value="Chromosome 2"/>
</dbReference>
<protein>
    <submittedName>
        <fullName evidence="1">Uncharacterized protein</fullName>
    </submittedName>
</protein>
<reference evidence="1 2" key="1">
    <citation type="journal article" date="2022" name="Genome Biol. Evol.">
        <title>The Spruce Budworm Genome: Reconstructing the Evolutionary History of Antifreeze Proteins.</title>
        <authorList>
            <person name="Beliveau C."/>
            <person name="Gagne P."/>
            <person name="Picq S."/>
            <person name="Vernygora O."/>
            <person name="Keeling C.I."/>
            <person name="Pinkney K."/>
            <person name="Doucet D."/>
            <person name="Wen F."/>
            <person name="Johnston J.S."/>
            <person name="Maaroufi H."/>
            <person name="Boyle B."/>
            <person name="Laroche J."/>
            <person name="Dewar K."/>
            <person name="Juretic N."/>
            <person name="Blackburn G."/>
            <person name="Nisole A."/>
            <person name="Brunet B."/>
            <person name="Brandao M."/>
            <person name="Lumley L."/>
            <person name="Duan J."/>
            <person name="Quan G."/>
            <person name="Lucarotti C.J."/>
            <person name="Roe A.D."/>
            <person name="Sperling F.A.H."/>
            <person name="Levesque R.C."/>
            <person name="Cusson M."/>
        </authorList>
    </citation>
    <scope>NUCLEOTIDE SEQUENCE [LARGE SCALE GENOMIC DNA]</scope>
    <source>
        <strain evidence="1">Glfc:IPQL:Cfum</strain>
    </source>
</reference>
<accession>A0ACC0KV62</accession>
<proteinExistence type="predicted"/>
<evidence type="ECO:0000313" key="1">
    <source>
        <dbReference type="EMBL" id="KAI8439966.1"/>
    </source>
</evidence>
<gene>
    <name evidence="1" type="ORF">MSG28_001416</name>
</gene>
<keyword evidence="2" id="KW-1185">Reference proteome</keyword>